<proteinExistence type="predicted"/>
<reference evidence="2 3" key="1">
    <citation type="submission" date="2020-02" db="EMBL/GenBank/DDBJ databases">
        <title>Genome sequence of the type strain CGMCC 1.15528 of Mesorhizobium zhangyense.</title>
        <authorList>
            <person name="Gao J."/>
            <person name="Sun J."/>
        </authorList>
    </citation>
    <scope>NUCLEOTIDE SEQUENCE [LARGE SCALE GENOMIC DNA]</scope>
    <source>
        <strain evidence="2 3">CGMCC 1.15528</strain>
    </source>
</reference>
<evidence type="ECO:0000256" key="1">
    <source>
        <dbReference type="SAM" id="SignalP"/>
    </source>
</evidence>
<accession>A0A7C9VAY7</accession>
<evidence type="ECO:0000313" key="3">
    <source>
        <dbReference type="Proteomes" id="UP000481252"/>
    </source>
</evidence>
<gene>
    <name evidence="2" type="ORF">G6N74_06720</name>
</gene>
<dbReference type="EMBL" id="JAAKZG010000002">
    <property type="protein sequence ID" value="NGN40752.1"/>
    <property type="molecule type" value="Genomic_DNA"/>
</dbReference>
<name>A0A7C9VAY7_9HYPH</name>
<feature type="chain" id="PRO_5028898678" evidence="1">
    <location>
        <begin position="42"/>
        <end position="183"/>
    </location>
</feature>
<keyword evidence="1" id="KW-0732">Signal</keyword>
<sequence>MIAAAALGLGAVASSCWNSQMRRTILWLAFVACIPCGHAQANPSAITLDQLFSICESRSVSEAVSQGDRLGWQRSSEAQLDDWRQSFVGYNGGSVEVVGWRRGEPERGDSLQFWVAEGPNSHKACYYSASDAAGLLDALSQRIGKPDSLDKNEVVISAHWKTGSTEVYYSQAGAGALVNISSR</sequence>
<organism evidence="2 3">
    <name type="scientific">Mesorhizobium zhangyense</name>
    <dbReference type="NCBI Taxonomy" id="1776730"/>
    <lineage>
        <taxon>Bacteria</taxon>
        <taxon>Pseudomonadati</taxon>
        <taxon>Pseudomonadota</taxon>
        <taxon>Alphaproteobacteria</taxon>
        <taxon>Hyphomicrobiales</taxon>
        <taxon>Phyllobacteriaceae</taxon>
        <taxon>Mesorhizobium</taxon>
    </lineage>
</organism>
<protein>
    <submittedName>
        <fullName evidence="2">Uncharacterized protein</fullName>
    </submittedName>
</protein>
<keyword evidence="3" id="KW-1185">Reference proteome</keyword>
<dbReference type="RefSeq" id="WP_165115571.1">
    <property type="nucleotide sequence ID" value="NZ_JAAKZG010000002.1"/>
</dbReference>
<comment type="caution">
    <text evidence="2">The sequence shown here is derived from an EMBL/GenBank/DDBJ whole genome shotgun (WGS) entry which is preliminary data.</text>
</comment>
<evidence type="ECO:0000313" key="2">
    <source>
        <dbReference type="EMBL" id="NGN40752.1"/>
    </source>
</evidence>
<feature type="signal peptide" evidence="1">
    <location>
        <begin position="1"/>
        <end position="41"/>
    </location>
</feature>
<dbReference type="AlphaFoldDB" id="A0A7C9VAY7"/>
<dbReference type="Proteomes" id="UP000481252">
    <property type="component" value="Unassembled WGS sequence"/>
</dbReference>